<evidence type="ECO:0008006" key="3">
    <source>
        <dbReference type="Google" id="ProtNLM"/>
    </source>
</evidence>
<keyword evidence="2" id="KW-1185">Reference proteome</keyword>
<organism evidence="1 2">
    <name type="scientific">Burkholderia cenocepacia</name>
    <dbReference type="NCBI Taxonomy" id="95486"/>
    <lineage>
        <taxon>Bacteria</taxon>
        <taxon>Pseudomonadati</taxon>
        <taxon>Pseudomonadota</taxon>
        <taxon>Betaproteobacteria</taxon>
        <taxon>Burkholderiales</taxon>
        <taxon>Burkholderiaceae</taxon>
        <taxon>Burkholderia</taxon>
        <taxon>Burkholderia cepacia complex</taxon>
    </lineage>
</organism>
<sequence>MAGAAQFEPGRDTHALPFPVNPQTAAFLTLNDSALAFHYTGHSCNVKIGKKMSFYVDPVISRSFGSRDKFNAFLSAKFHAKGAALTDTYILGDADAPLCSGLRSAMIYRSPDEMVLLDGSWAYVFERQTHAPANAAQNFDCSKAETNVERLICKNPELIKLDATVNRGYVAMRLTNSTEISYQDPVRLDQINWIKTVRNTCSDNACLLKAYRSRVAYIKDRVASTYPSYPEEDSNQESD</sequence>
<name>A0AAN0RQA2_9BURK</name>
<dbReference type="PANTHER" id="PTHR37549:SF1">
    <property type="entry name" value="LIPOPROTEIN LPRI"/>
    <property type="match status" value="1"/>
</dbReference>
<dbReference type="Proteomes" id="UP000029413">
    <property type="component" value="Chromosome 1"/>
</dbReference>
<dbReference type="InterPro" id="IPR052755">
    <property type="entry name" value="Lysozyme_Inhibitor_LprI"/>
</dbReference>
<dbReference type="GO" id="GO:0005576">
    <property type="term" value="C:extracellular region"/>
    <property type="evidence" value="ECO:0007669"/>
    <property type="project" value="TreeGrafter"/>
</dbReference>
<gene>
    <name evidence="1" type="ORF">DM39_1188</name>
</gene>
<accession>A0AAN0RQA2</accession>
<dbReference type="PANTHER" id="PTHR37549">
    <property type="entry name" value="LIPOPROTEIN LPRI"/>
    <property type="match status" value="1"/>
</dbReference>
<reference evidence="1 2" key="1">
    <citation type="submission" date="2014-05" db="EMBL/GenBank/DDBJ databases">
        <authorList>
            <person name="Bishop-Lilly K.A."/>
            <person name="Broomall S.M."/>
            <person name="Chain P.S."/>
            <person name="Chertkov O."/>
            <person name="Coyne S.R."/>
            <person name="Daligault H.E."/>
            <person name="Davenport K.W."/>
            <person name="Erkkila T."/>
            <person name="Frey K.G."/>
            <person name="Gibbons H.S."/>
            <person name="Gu W."/>
            <person name="Jaissle J."/>
            <person name="Johnson S.L."/>
            <person name="Koroleva G.I."/>
            <person name="Ladner J.T."/>
            <person name="Lo C.-C."/>
            <person name="Minogue T.D."/>
            <person name="Munk C."/>
            <person name="Palacios G.F."/>
            <person name="Redden C.L."/>
            <person name="Rosenzweig C.N."/>
            <person name="Scholz M.B."/>
            <person name="Teshima H."/>
            <person name="Xu Y."/>
        </authorList>
    </citation>
    <scope>NUCLEOTIDE SEQUENCE [LARGE SCALE GENOMIC DNA]</scope>
    <source>
        <strain evidence="1 2">DDS 22E-1</strain>
    </source>
</reference>
<dbReference type="EMBL" id="CP007783">
    <property type="protein sequence ID" value="AIO31810.1"/>
    <property type="molecule type" value="Genomic_DNA"/>
</dbReference>
<protein>
    <recommendedName>
        <fullName evidence="3">PF07007 family protein</fullName>
    </recommendedName>
</protein>
<evidence type="ECO:0000313" key="1">
    <source>
        <dbReference type="EMBL" id="AIO31810.1"/>
    </source>
</evidence>
<dbReference type="AlphaFoldDB" id="A0AAN0RQA2"/>
<dbReference type="KEGG" id="bcen:DM39_1188"/>
<proteinExistence type="predicted"/>
<evidence type="ECO:0000313" key="2">
    <source>
        <dbReference type="Proteomes" id="UP000029413"/>
    </source>
</evidence>